<dbReference type="Pfam" id="PF00005">
    <property type="entry name" value="ABC_tran"/>
    <property type="match status" value="1"/>
</dbReference>
<name>A0A160TE72_9ZZZZ</name>
<dbReference type="EMBL" id="CZQC01000036">
    <property type="protein sequence ID" value="CUS41159.1"/>
    <property type="molecule type" value="Genomic_DNA"/>
</dbReference>
<dbReference type="SMART" id="SM00382">
    <property type="entry name" value="AAA"/>
    <property type="match status" value="1"/>
</dbReference>
<dbReference type="PANTHER" id="PTHR43499">
    <property type="entry name" value="ABC TRANSPORTER I FAMILY MEMBER 1"/>
    <property type="match status" value="1"/>
</dbReference>
<keyword evidence="5" id="KW-1278">Translocase</keyword>
<dbReference type="NCBIfam" id="NF010061">
    <property type="entry name" value="PRK13538.1"/>
    <property type="match status" value="1"/>
</dbReference>
<organism evidence="8">
    <name type="scientific">hydrothermal vent metagenome</name>
    <dbReference type="NCBI Taxonomy" id="652676"/>
    <lineage>
        <taxon>unclassified sequences</taxon>
        <taxon>metagenomes</taxon>
        <taxon>ecological metagenomes</taxon>
    </lineage>
</organism>
<keyword evidence="3" id="KW-0201">Cytochrome c-type biogenesis</keyword>
<evidence type="ECO:0000256" key="3">
    <source>
        <dbReference type="ARBA" id="ARBA00022748"/>
    </source>
</evidence>
<dbReference type="PROSITE" id="PS50893">
    <property type="entry name" value="ABC_TRANSPORTER_2"/>
    <property type="match status" value="1"/>
</dbReference>
<dbReference type="GO" id="GO:0017004">
    <property type="term" value="P:cytochrome complex assembly"/>
    <property type="evidence" value="ECO:0007669"/>
    <property type="project" value="UniProtKB-KW"/>
</dbReference>
<keyword evidence="2" id="KW-0547">Nucleotide-binding</keyword>
<dbReference type="GO" id="GO:0022857">
    <property type="term" value="F:transmembrane transporter activity"/>
    <property type="evidence" value="ECO:0007669"/>
    <property type="project" value="InterPro"/>
</dbReference>
<feature type="domain" description="ABC transporter" evidence="7">
    <location>
        <begin position="10"/>
        <end position="215"/>
    </location>
</feature>
<sequence>MTAPKRASQIELTATSLTCERDDRVLFEQLSVHVANGDLLQLVGPNGAGKTTLLRLLAGLNQDFDGEVLWAGEPLQQVYAHYAHQRLYMGHLSAVKRALTPIENLRWLTSQWNVADDLLWQALEEVSLAGYEETACQQLSAGQQRRVALARLCVCPAPLWILDEPFTALDHYGVTWLEQQLERHVTGGGAVIITSHHALQGIHSLRQLELGSVHS</sequence>
<protein>
    <submittedName>
        <fullName evidence="8">ABC transporter involved in cytochrome c biogenesis, ATPase component CcmA</fullName>
    </submittedName>
</protein>
<dbReference type="AlphaFoldDB" id="A0A160TE72"/>
<evidence type="ECO:0000259" key="7">
    <source>
        <dbReference type="PROSITE" id="PS50893"/>
    </source>
</evidence>
<evidence type="ECO:0000256" key="6">
    <source>
        <dbReference type="ARBA" id="ARBA00023136"/>
    </source>
</evidence>
<dbReference type="InterPro" id="IPR027417">
    <property type="entry name" value="P-loop_NTPase"/>
</dbReference>
<dbReference type="InterPro" id="IPR003593">
    <property type="entry name" value="AAA+_ATPase"/>
</dbReference>
<evidence type="ECO:0000313" key="8">
    <source>
        <dbReference type="EMBL" id="CUS41159.1"/>
    </source>
</evidence>
<dbReference type="SUPFAM" id="SSF52540">
    <property type="entry name" value="P-loop containing nucleoside triphosphate hydrolases"/>
    <property type="match status" value="1"/>
</dbReference>
<dbReference type="Gene3D" id="3.40.50.300">
    <property type="entry name" value="P-loop containing nucleotide triphosphate hydrolases"/>
    <property type="match status" value="1"/>
</dbReference>
<evidence type="ECO:0000256" key="1">
    <source>
        <dbReference type="ARBA" id="ARBA00022448"/>
    </source>
</evidence>
<reference evidence="8" key="1">
    <citation type="submission" date="2015-10" db="EMBL/GenBank/DDBJ databases">
        <authorList>
            <person name="Gilbert D.G."/>
        </authorList>
    </citation>
    <scope>NUCLEOTIDE SEQUENCE</scope>
</reference>
<dbReference type="GO" id="GO:0005524">
    <property type="term" value="F:ATP binding"/>
    <property type="evidence" value="ECO:0007669"/>
    <property type="project" value="UniProtKB-KW"/>
</dbReference>
<dbReference type="InterPro" id="IPR005895">
    <property type="entry name" value="ABC_transptr_haem_export_CcmA"/>
</dbReference>
<dbReference type="PANTHER" id="PTHR43499:SF1">
    <property type="entry name" value="ABC TRANSPORTER I FAMILY MEMBER 1"/>
    <property type="match status" value="1"/>
</dbReference>
<keyword evidence="1" id="KW-0813">Transport</keyword>
<evidence type="ECO:0000256" key="4">
    <source>
        <dbReference type="ARBA" id="ARBA00022840"/>
    </source>
</evidence>
<dbReference type="NCBIfam" id="TIGR01189">
    <property type="entry name" value="ccmA"/>
    <property type="match status" value="1"/>
</dbReference>
<dbReference type="GO" id="GO:0016887">
    <property type="term" value="F:ATP hydrolysis activity"/>
    <property type="evidence" value="ECO:0007669"/>
    <property type="project" value="InterPro"/>
</dbReference>
<keyword evidence="6" id="KW-0472">Membrane</keyword>
<dbReference type="InterPro" id="IPR003439">
    <property type="entry name" value="ABC_transporter-like_ATP-bd"/>
</dbReference>
<accession>A0A160TE72</accession>
<evidence type="ECO:0000256" key="5">
    <source>
        <dbReference type="ARBA" id="ARBA00022967"/>
    </source>
</evidence>
<gene>
    <name evidence="8" type="ORF">MGWOODY_Tha718</name>
</gene>
<evidence type="ECO:0000256" key="2">
    <source>
        <dbReference type="ARBA" id="ARBA00022741"/>
    </source>
</evidence>
<keyword evidence="4" id="KW-0067">ATP-binding</keyword>
<proteinExistence type="predicted"/>